<keyword evidence="2 5" id="KW-0813">Transport</keyword>
<accession>A0A2T3B4V4</accession>
<comment type="function">
    <text evidence="5">Subunit of the V1 complex of vacuolar(H+)-ATPase (V-ATPase), a multisubunit enzyme composed of a peripheral complex (V1) that hydrolyzes ATP and a membrane integral complex (V0) that translocates protons. V-ATPase is responsible for acidifying and maintaining the pH of intracellular compartments and in some cell types, is targeted to the plasma membrane, where it is responsible for acidifying the extracellular environment.</text>
</comment>
<comment type="similarity">
    <text evidence="1 5">Belongs to the V-ATPase G subunit family.</text>
</comment>
<sequence length="142" mass="16494">MVLLFGVGPDSYWKREEVMVLILQIIGREGGTEDCSKSSRMYWRWQGLIRTDRTKRVKEARDEAKKEIDEYRKAKEAEFKKFELEHTSGNKKAEEEANKDAEAQIKQIQQAGKKGQDQVVKDLLKAVFDIKPVVPERIEVPK</sequence>
<dbReference type="PANTHER" id="PTHR12713">
    <property type="entry name" value="VACUOLAR ATP SYNTHASE SUBUNIT G"/>
    <property type="match status" value="1"/>
</dbReference>
<keyword evidence="4 5" id="KW-0406">Ion transport</keyword>
<evidence type="ECO:0000313" key="8">
    <source>
        <dbReference type="Proteomes" id="UP000241818"/>
    </source>
</evidence>
<evidence type="ECO:0000256" key="6">
    <source>
        <dbReference type="SAM" id="Coils"/>
    </source>
</evidence>
<reference evidence="7 8" key="1">
    <citation type="journal article" date="2018" name="New Phytol.">
        <title>Comparative genomics and transcriptomics depict ericoid mycorrhizal fungi as versatile saprotrophs and plant mutualists.</title>
        <authorList>
            <person name="Martino E."/>
            <person name="Morin E."/>
            <person name="Grelet G.A."/>
            <person name="Kuo A."/>
            <person name="Kohler A."/>
            <person name="Daghino S."/>
            <person name="Barry K.W."/>
            <person name="Cichocki N."/>
            <person name="Clum A."/>
            <person name="Dockter R.B."/>
            <person name="Hainaut M."/>
            <person name="Kuo R.C."/>
            <person name="LaButti K."/>
            <person name="Lindahl B.D."/>
            <person name="Lindquist E.A."/>
            <person name="Lipzen A."/>
            <person name="Khouja H.R."/>
            <person name="Magnuson J."/>
            <person name="Murat C."/>
            <person name="Ohm R.A."/>
            <person name="Singer S.W."/>
            <person name="Spatafora J.W."/>
            <person name="Wang M."/>
            <person name="Veneault-Fourrey C."/>
            <person name="Henrissat B."/>
            <person name="Grigoriev I.V."/>
            <person name="Martin F.M."/>
            <person name="Perotto S."/>
        </authorList>
    </citation>
    <scope>NUCLEOTIDE SEQUENCE [LARGE SCALE GENOMIC DNA]</scope>
    <source>
        <strain evidence="7 8">ATCC 22711</strain>
    </source>
</reference>
<dbReference type="InParanoid" id="A0A2T3B4V4"/>
<comment type="subunit">
    <text evidence="5">V-ATPase is a heteromultimeric enzyme made up of two complexes: the ATP-hydrolytic V1 complex and the proton translocation V0 complex.</text>
</comment>
<dbReference type="GO" id="GO:0016887">
    <property type="term" value="F:ATP hydrolysis activity"/>
    <property type="evidence" value="ECO:0007669"/>
    <property type="project" value="TreeGrafter"/>
</dbReference>
<dbReference type="GO" id="GO:0046961">
    <property type="term" value="F:proton-transporting ATPase activity, rotational mechanism"/>
    <property type="evidence" value="ECO:0007669"/>
    <property type="project" value="InterPro"/>
</dbReference>
<dbReference type="STRING" id="857342.A0A2T3B4V4"/>
<dbReference type="OrthoDB" id="250802at2759"/>
<feature type="coiled-coil region" evidence="6">
    <location>
        <begin position="54"/>
        <end position="118"/>
    </location>
</feature>
<dbReference type="GO" id="GO:0000221">
    <property type="term" value="C:vacuolar proton-transporting V-type ATPase, V1 domain"/>
    <property type="evidence" value="ECO:0007669"/>
    <property type="project" value="TreeGrafter"/>
</dbReference>
<dbReference type="NCBIfam" id="TIGR01147">
    <property type="entry name" value="V_ATP_synt_G"/>
    <property type="match status" value="1"/>
</dbReference>
<evidence type="ECO:0000256" key="5">
    <source>
        <dbReference type="RuleBase" id="RU364019"/>
    </source>
</evidence>
<dbReference type="AlphaFoldDB" id="A0A2T3B4V4"/>
<evidence type="ECO:0000256" key="2">
    <source>
        <dbReference type="ARBA" id="ARBA00022448"/>
    </source>
</evidence>
<name>A0A2T3B4V4_AMORE</name>
<gene>
    <name evidence="7" type="ORF">M430DRAFT_27698</name>
</gene>
<dbReference type="PANTHER" id="PTHR12713:SF11">
    <property type="entry name" value="V-TYPE PROTON ATPASE SUBUNIT G"/>
    <property type="match status" value="1"/>
</dbReference>
<organism evidence="7 8">
    <name type="scientific">Amorphotheca resinae ATCC 22711</name>
    <dbReference type="NCBI Taxonomy" id="857342"/>
    <lineage>
        <taxon>Eukaryota</taxon>
        <taxon>Fungi</taxon>
        <taxon>Dikarya</taxon>
        <taxon>Ascomycota</taxon>
        <taxon>Pezizomycotina</taxon>
        <taxon>Leotiomycetes</taxon>
        <taxon>Helotiales</taxon>
        <taxon>Amorphothecaceae</taxon>
        <taxon>Amorphotheca</taxon>
    </lineage>
</organism>
<protein>
    <recommendedName>
        <fullName evidence="5">V-type proton ATPase subunit G</fullName>
    </recommendedName>
</protein>
<evidence type="ECO:0000313" key="7">
    <source>
        <dbReference type="EMBL" id="PSS20679.1"/>
    </source>
</evidence>
<keyword evidence="6" id="KW-0175">Coiled coil</keyword>
<dbReference type="GeneID" id="36573775"/>
<evidence type="ECO:0000256" key="4">
    <source>
        <dbReference type="ARBA" id="ARBA00023065"/>
    </source>
</evidence>
<dbReference type="Proteomes" id="UP000241818">
    <property type="component" value="Unassembled WGS sequence"/>
</dbReference>
<dbReference type="Gene3D" id="1.20.5.2950">
    <property type="match status" value="1"/>
</dbReference>
<evidence type="ECO:0000256" key="3">
    <source>
        <dbReference type="ARBA" id="ARBA00022781"/>
    </source>
</evidence>
<proteinExistence type="inferred from homology"/>
<evidence type="ECO:0000256" key="1">
    <source>
        <dbReference type="ARBA" id="ARBA00010066"/>
    </source>
</evidence>
<dbReference type="Pfam" id="PF03179">
    <property type="entry name" value="V-ATPase_G"/>
    <property type="match status" value="1"/>
</dbReference>
<dbReference type="EMBL" id="KZ679010">
    <property type="protein sequence ID" value="PSS20679.1"/>
    <property type="molecule type" value="Genomic_DNA"/>
</dbReference>
<keyword evidence="3 5" id="KW-0375">Hydrogen ion transport</keyword>
<dbReference type="InterPro" id="IPR005124">
    <property type="entry name" value="V-ATPase_G"/>
</dbReference>
<keyword evidence="8" id="KW-1185">Reference proteome</keyword>
<dbReference type="RefSeq" id="XP_024721949.1">
    <property type="nucleotide sequence ID" value="XM_024865694.1"/>
</dbReference>
<dbReference type="FunCoup" id="A0A2T3B4V4">
    <property type="interactions" value="274"/>
</dbReference>